<gene>
    <name evidence="1" type="primary">Acey_s0025.g1241</name>
    <name evidence="1" type="ORF">Y032_0025g1241</name>
</gene>
<evidence type="ECO:0008006" key="3">
    <source>
        <dbReference type="Google" id="ProtNLM"/>
    </source>
</evidence>
<dbReference type="Pfam" id="PF03567">
    <property type="entry name" value="Sulfotransfer_2"/>
    <property type="match status" value="1"/>
</dbReference>
<dbReference type="GO" id="GO:0016020">
    <property type="term" value="C:membrane"/>
    <property type="evidence" value="ECO:0007669"/>
    <property type="project" value="InterPro"/>
</dbReference>
<dbReference type="InterPro" id="IPR005331">
    <property type="entry name" value="Sulfotransferase"/>
</dbReference>
<dbReference type="PANTHER" id="PTHR22900">
    <property type="entry name" value="PROTEIN CBG14245-RELATED"/>
    <property type="match status" value="1"/>
</dbReference>
<keyword evidence="2" id="KW-1185">Reference proteome</keyword>
<dbReference type="InterPro" id="IPR007669">
    <property type="entry name" value="Chst-1-like"/>
</dbReference>
<sequence length="345" mass="39905">MGKYDIIYGNHCTKVSYYCARFSGTPKSPLLSIAALLALCHLLMAVIELNSVEGSTREKPGHQLRQDIDEVIRSIKEDTIDTLPFEKKDLLPAFHRYTEKFEVSKKYKLSICSIPKVMSTFGTSLICFLKNPSKFKAFGRKISTEKWATSLCSKRYVHSNYTLSERELGSIRIAFIREPIDRFLSGFVNKCILKTSHETDSCYGCGSNLSCFVEEFRKQLWDVYNKNDPSYRFLITNTLAPQSWYCDFKEHIHDYAYVRYGNHSNGGLEMVSQLHDVLKHAGIPPNLLTEIVQSMLDGRSHHSTFFTDYRRMAAKELYSNHTLLKMVTELYYYDFLLFDYPIPNI</sequence>
<organism evidence="1 2">
    <name type="scientific">Ancylostoma ceylanicum</name>
    <dbReference type="NCBI Taxonomy" id="53326"/>
    <lineage>
        <taxon>Eukaryota</taxon>
        <taxon>Metazoa</taxon>
        <taxon>Ecdysozoa</taxon>
        <taxon>Nematoda</taxon>
        <taxon>Chromadorea</taxon>
        <taxon>Rhabditida</taxon>
        <taxon>Rhabditina</taxon>
        <taxon>Rhabditomorpha</taxon>
        <taxon>Strongyloidea</taxon>
        <taxon>Ancylostomatidae</taxon>
        <taxon>Ancylostomatinae</taxon>
        <taxon>Ancylostoma</taxon>
    </lineage>
</organism>
<proteinExistence type="predicted"/>
<dbReference type="PANTHER" id="PTHR22900:SF11">
    <property type="entry name" value="PROTEIN CBG01579"/>
    <property type="match status" value="1"/>
</dbReference>
<comment type="caution">
    <text evidence="1">The sequence shown here is derived from an EMBL/GenBank/DDBJ whole genome shotgun (WGS) entry which is preliminary data.</text>
</comment>
<dbReference type="GO" id="GO:0050650">
    <property type="term" value="P:chondroitin sulfate proteoglycan biosynthetic process"/>
    <property type="evidence" value="ECO:0007669"/>
    <property type="project" value="InterPro"/>
</dbReference>
<dbReference type="EMBL" id="JARK01001361">
    <property type="protein sequence ID" value="EYC19215.1"/>
    <property type="molecule type" value="Genomic_DNA"/>
</dbReference>
<dbReference type="Proteomes" id="UP000024635">
    <property type="component" value="Unassembled WGS sequence"/>
</dbReference>
<dbReference type="GO" id="GO:1902884">
    <property type="term" value="P:positive regulation of response to oxidative stress"/>
    <property type="evidence" value="ECO:0007669"/>
    <property type="project" value="InterPro"/>
</dbReference>
<evidence type="ECO:0000313" key="1">
    <source>
        <dbReference type="EMBL" id="EYC19215.1"/>
    </source>
</evidence>
<dbReference type="AlphaFoldDB" id="A0A016UVJ5"/>
<dbReference type="GO" id="GO:0047756">
    <property type="term" value="F:chondroitin 4-sulfotransferase activity"/>
    <property type="evidence" value="ECO:0007669"/>
    <property type="project" value="InterPro"/>
</dbReference>
<accession>A0A016UVJ5</accession>
<name>A0A016UVJ5_9BILA</name>
<dbReference type="STRING" id="53326.A0A016UVJ5"/>
<protein>
    <recommendedName>
        <fullName evidence="3">Carbohydrate sulfotransferase</fullName>
    </recommendedName>
</protein>
<dbReference type="OrthoDB" id="408912at2759"/>
<evidence type="ECO:0000313" key="2">
    <source>
        <dbReference type="Proteomes" id="UP000024635"/>
    </source>
</evidence>
<reference evidence="2" key="1">
    <citation type="journal article" date="2015" name="Nat. Genet.">
        <title>The genome and transcriptome of the zoonotic hookworm Ancylostoma ceylanicum identify infection-specific gene families.</title>
        <authorList>
            <person name="Schwarz E.M."/>
            <person name="Hu Y."/>
            <person name="Antoshechkin I."/>
            <person name="Miller M.M."/>
            <person name="Sternberg P.W."/>
            <person name="Aroian R.V."/>
        </authorList>
    </citation>
    <scope>NUCLEOTIDE SEQUENCE</scope>
    <source>
        <strain evidence="2">HY135</strain>
    </source>
</reference>